<dbReference type="Proteomes" id="UP000318733">
    <property type="component" value="Unassembled WGS sequence"/>
</dbReference>
<dbReference type="RefSeq" id="WP_144250079.1">
    <property type="nucleotide sequence ID" value="NZ_VLPK01000004.1"/>
</dbReference>
<dbReference type="OrthoDB" id="678908at2"/>
<proteinExistence type="predicted"/>
<dbReference type="AlphaFoldDB" id="A0A556MFU4"/>
<sequence length="140" mass="16082">MLPLVLLSACNSHKKVYTSNCDQNIVFIHVDYAHLMDSLKYYDQKYVEVSGRYTSGKEQSALFSDSLYIIQPAKAFWVNFSTDCPLYLSGTHIGFFDLDEGGFTKINDKKIKIRGKIDLHNHGYQKQYKGCIDHVSFIEL</sequence>
<gene>
    <name evidence="1" type="ORF">FO440_20035</name>
</gene>
<evidence type="ECO:0000313" key="2">
    <source>
        <dbReference type="Proteomes" id="UP000318733"/>
    </source>
</evidence>
<comment type="caution">
    <text evidence="1">The sequence shown here is derived from an EMBL/GenBank/DDBJ whole genome shotgun (WGS) entry which is preliminary data.</text>
</comment>
<evidence type="ECO:0000313" key="1">
    <source>
        <dbReference type="EMBL" id="TSJ38797.1"/>
    </source>
</evidence>
<keyword evidence="2" id="KW-1185">Reference proteome</keyword>
<reference evidence="1 2" key="1">
    <citation type="submission" date="2019-07" db="EMBL/GenBank/DDBJ databases">
        <authorList>
            <person name="Huq M.A."/>
        </authorList>
    </citation>
    <scope>NUCLEOTIDE SEQUENCE [LARGE SCALE GENOMIC DNA]</scope>
    <source>
        <strain evidence="1 2">MAH-19</strain>
    </source>
</reference>
<dbReference type="EMBL" id="VLPK01000004">
    <property type="protein sequence ID" value="TSJ38797.1"/>
    <property type="molecule type" value="Genomic_DNA"/>
</dbReference>
<accession>A0A556MFU4</accession>
<protein>
    <submittedName>
        <fullName evidence="1">Uncharacterized protein</fullName>
    </submittedName>
</protein>
<name>A0A556MFU4_9SPHI</name>
<organism evidence="1 2">
    <name type="scientific">Mucilaginibacter corticis</name>
    <dbReference type="NCBI Taxonomy" id="2597670"/>
    <lineage>
        <taxon>Bacteria</taxon>
        <taxon>Pseudomonadati</taxon>
        <taxon>Bacteroidota</taxon>
        <taxon>Sphingobacteriia</taxon>
        <taxon>Sphingobacteriales</taxon>
        <taxon>Sphingobacteriaceae</taxon>
        <taxon>Mucilaginibacter</taxon>
    </lineage>
</organism>